<evidence type="ECO:0000313" key="2">
    <source>
        <dbReference type="Proteomes" id="UP000005324"/>
    </source>
</evidence>
<evidence type="ECO:0000313" key="1">
    <source>
        <dbReference type="EMBL" id="EFH12770.1"/>
    </source>
</evidence>
<gene>
    <name evidence="1" type="ORF">HMPREF0731_1008</name>
</gene>
<reference evidence="1 2" key="1">
    <citation type="submission" date="2010-04" db="EMBL/GenBank/DDBJ databases">
        <authorList>
            <person name="Qin X."/>
            <person name="Bachman B."/>
            <person name="Battles P."/>
            <person name="Bell A."/>
            <person name="Bess C."/>
            <person name="Bickham C."/>
            <person name="Chaboub L."/>
            <person name="Chen D."/>
            <person name="Coyle M."/>
            <person name="Deiros D.R."/>
            <person name="Dinh H."/>
            <person name="Forbes L."/>
            <person name="Fowler G."/>
            <person name="Francisco L."/>
            <person name="Fu Q."/>
            <person name="Gubbala S."/>
            <person name="Hale W."/>
            <person name="Han Y."/>
            <person name="Hemphill L."/>
            <person name="Highlander S.K."/>
            <person name="Hirani K."/>
            <person name="Hogues M."/>
            <person name="Jackson L."/>
            <person name="Jakkamsetti A."/>
            <person name="Javaid M."/>
            <person name="Jiang H."/>
            <person name="Korchina V."/>
            <person name="Kovar C."/>
            <person name="Lara F."/>
            <person name="Lee S."/>
            <person name="Mata R."/>
            <person name="Mathew T."/>
            <person name="Moen C."/>
            <person name="Morales K."/>
            <person name="Munidasa M."/>
            <person name="Nazareth L."/>
            <person name="Ngo R."/>
            <person name="Nguyen L."/>
            <person name="Okwuonu G."/>
            <person name="Ongeri F."/>
            <person name="Patil S."/>
            <person name="Petrosino J."/>
            <person name="Pham C."/>
            <person name="Pham P."/>
            <person name="Pu L.-L."/>
            <person name="Puazo M."/>
            <person name="Raj R."/>
            <person name="Reid J."/>
            <person name="Rouhana J."/>
            <person name="Saada N."/>
            <person name="Shang Y."/>
            <person name="Simmons D."/>
            <person name="Thornton R."/>
            <person name="Warren J."/>
            <person name="Weissenberger G."/>
            <person name="Zhang J."/>
            <person name="Zhang L."/>
            <person name="Zhou C."/>
            <person name="Zhu D."/>
            <person name="Muzny D."/>
            <person name="Worley K."/>
            <person name="Gibbs R."/>
        </authorList>
    </citation>
    <scope>NUCLEOTIDE SEQUENCE [LARGE SCALE GENOMIC DNA]</scope>
    <source>
        <strain evidence="1 2">ATCC 49957</strain>
    </source>
</reference>
<dbReference type="EMBL" id="ADVL01000169">
    <property type="protein sequence ID" value="EFH12770.1"/>
    <property type="molecule type" value="Genomic_DNA"/>
</dbReference>
<proteinExistence type="predicted"/>
<keyword evidence="2" id="KW-1185">Reference proteome</keyword>
<organism evidence="1 2">
    <name type="scientific">Pseudoroseomonas cervicalis ATCC 49957</name>
    <dbReference type="NCBI Taxonomy" id="525371"/>
    <lineage>
        <taxon>Bacteria</taxon>
        <taxon>Pseudomonadati</taxon>
        <taxon>Pseudomonadota</taxon>
        <taxon>Alphaproteobacteria</taxon>
        <taxon>Acetobacterales</taxon>
        <taxon>Roseomonadaceae</taxon>
        <taxon>Roseomonas</taxon>
    </lineage>
</organism>
<accession>D5RIU8</accession>
<dbReference type="HOGENOM" id="CLU_2976453_0_0_5"/>
<name>D5RIU8_9PROT</name>
<comment type="caution">
    <text evidence="1">The sequence shown here is derived from an EMBL/GenBank/DDBJ whole genome shotgun (WGS) entry which is preliminary data.</text>
</comment>
<protein>
    <submittedName>
        <fullName evidence="1">Uncharacterized protein</fullName>
    </submittedName>
</protein>
<dbReference type="Proteomes" id="UP000005324">
    <property type="component" value="Unassembled WGS sequence"/>
</dbReference>
<dbReference type="AlphaFoldDB" id="D5RIU8"/>
<sequence>MGSRRIGGPWAEARARAFFEILPRKKTSRLVWPRPWPDPAVAAPFGRDLSVAFTIAAA</sequence>